<accession>A0A9D4THX8</accession>
<keyword evidence="3" id="KW-1185">Reference proteome</keyword>
<proteinExistence type="predicted"/>
<evidence type="ECO:0000313" key="2">
    <source>
        <dbReference type="EMBL" id="KAI3426041.1"/>
    </source>
</evidence>
<protein>
    <recommendedName>
        <fullName evidence="1">AB hydrolase-1 domain-containing protein</fullName>
    </recommendedName>
</protein>
<dbReference type="InterPro" id="IPR000073">
    <property type="entry name" value="AB_hydrolase_1"/>
</dbReference>
<organism evidence="2 3">
    <name type="scientific">Chlorella vulgaris</name>
    <name type="common">Green alga</name>
    <dbReference type="NCBI Taxonomy" id="3077"/>
    <lineage>
        <taxon>Eukaryota</taxon>
        <taxon>Viridiplantae</taxon>
        <taxon>Chlorophyta</taxon>
        <taxon>core chlorophytes</taxon>
        <taxon>Trebouxiophyceae</taxon>
        <taxon>Chlorellales</taxon>
        <taxon>Chlorellaceae</taxon>
        <taxon>Chlorella clade</taxon>
        <taxon>Chlorella</taxon>
    </lineage>
</organism>
<dbReference type="Proteomes" id="UP001055712">
    <property type="component" value="Unassembled WGS sequence"/>
</dbReference>
<dbReference type="InterPro" id="IPR029058">
    <property type="entry name" value="AB_hydrolase_fold"/>
</dbReference>
<dbReference type="PANTHER" id="PTHR43433">
    <property type="entry name" value="HYDROLASE, ALPHA/BETA FOLD FAMILY PROTEIN"/>
    <property type="match status" value="1"/>
</dbReference>
<evidence type="ECO:0000313" key="3">
    <source>
        <dbReference type="Proteomes" id="UP001055712"/>
    </source>
</evidence>
<name>A0A9D4THX8_CHLVU</name>
<dbReference type="AlphaFoldDB" id="A0A9D4THX8"/>
<reference evidence="2" key="2">
    <citation type="submission" date="2020-11" db="EMBL/GenBank/DDBJ databases">
        <authorList>
            <person name="Cecchin M."/>
            <person name="Marcolungo L."/>
            <person name="Rossato M."/>
            <person name="Girolomoni L."/>
            <person name="Cosentino E."/>
            <person name="Cuine S."/>
            <person name="Li-Beisson Y."/>
            <person name="Delledonne M."/>
            <person name="Ballottari M."/>
        </authorList>
    </citation>
    <scope>NUCLEOTIDE SEQUENCE</scope>
    <source>
        <strain evidence="2">211/11P</strain>
        <tissue evidence="2">Whole cell</tissue>
    </source>
</reference>
<evidence type="ECO:0000259" key="1">
    <source>
        <dbReference type="Pfam" id="PF00561"/>
    </source>
</evidence>
<reference evidence="2" key="1">
    <citation type="journal article" date="2019" name="Plant J.">
        <title>Chlorella vulgaris genome assembly and annotation reveals the molecular basis for metabolic acclimation to high light conditions.</title>
        <authorList>
            <person name="Cecchin M."/>
            <person name="Marcolungo L."/>
            <person name="Rossato M."/>
            <person name="Girolomoni L."/>
            <person name="Cosentino E."/>
            <person name="Cuine S."/>
            <person name="Li-Beisson Y."/>
            <person name="Delledonne M."/>
            <person name="Ballottari M."/>
        </authorList>
    </citation>
    <scope>NUCLEOTIDE SEQUENCE</scope>
    <source>
        <strain evidence="2">211/11P</strain>
    </source>
</reference>
<sequence>MTAEPAGAASGLETFKLSDGRRLAYHVYGAPLQGAAQRAVLYFHGVPSCHMEAEALHGAAKALGLPVVSMDRAGIGLSDFKCCRGLATTADDARQLALHLALQRLVLVGTSGGGPYAAAFAALHPQGVEALVLVSAVGPTDWAHLPLLRAMHGADFLQLGLVRLPPLGGLWALHSLLGYMAKHHTQTLLEHAPEGMAAADAQVLRSDPAVRHAFGACLRHAYCRGARGMARDVRVLGGKWGVSLSDIQCRVMIWQGDQDRSVPVAHALWWAQQVPGSQLTVLPGEGHVTVLLRHAAAILEAAVHGAQQQPQQEAAQQPPG</sequence>
<dbReference type="SUPFAM" id="SSF53474">
    <property type="entry name" value="alpha/beta-Hydrolases"/>
    <property type="match status" value="1"/>
</dbReference>
<feature type="domain" description="AB hydrolase-1" evidence="1">
    <location>
        <begin position="39"/>
        <end position="291"/>
    </location>
</feature>
<dbReference type="OrthoDB" id="294702at2759"/>
<dbReference type="EMBL" id="SIDB01000011">
    <property type="protein sequence ID" value="KAI3426041.1"/>
    <property type="molecule type" value="Genomic_DNA"/>
</dbReference>
<dbReference type="PRINTS" id="PR00111">
    <property type="entry name" value="ABHYDROLASE"/>
</dbReference>
<dbReference type="InterPro" id="IPR050471">
    <property type="entry name" value="AB_hydrolase"/>
</dbReference>
<dbReference type="Pfam" id="PF00561">
    <property type="entry name" value="Abhydrolase_1"/>
    <property type="match status" value="1"/>
</dbReference>
<dbReference type="Gene3D" id="3.40.50.1820">
    <property type="entry name" value="alpha/beta hydrolase"/>
    <property type="match status" value="1"/>
</dbReference>
<comment type="caution">
    <text evidence="2">The sequence shown here is derived from an EMBL/GenBank/DDBJ whole genome shotgun (WGS) entry which is preliminary data.</text>
</comment>
<dbReference type="PANTHER" id="PTHR43433:SF5">
    <property type="entry name" value="AB HYDROLASE-1 DOMAIN-CONTAINING PROTEIN"/>
    <property type="match status" value="1"/>
</dbReference>
<gene>
    <name evidence="2" type="ORF">D9Q98_008009</name>
</gene>